<proteinExistence type="predicted"/>
<sequence length="549" mass="57673">MSAADSLHVRAADETRELPLAPADLAAANTSMLTDFLAKRGLALNTRCGGRGLCSGCLVEIERAGGKHEQARACRMPLAEAVGAAAENAVISIPSRSLLKQQPSVVDDFRVNIPMARDPLVAGARYGAAVDVGTTTVAVIVCDFENGKVLARASAFNAQIRFGEDVLTRIQHCCTNGAPAVRELQHALMAETIQPLIEKACARAGIAKGDVGAIAIAGNTTMQHLAADVDPAPLGAHPFTPAFLEHRVYSAEALGLAWRGLPVHLLPGLSSYVGADLTAGLIATGLIYEDGPSLLVDVGTNGEIIAKTGDRIVGCATAAGPAFEGAGLSCGMRAARGAIERVRMSVNADGVFEMRLDVIGSGESSAPLKPIGMCGSAYIDFLWEARRAGLLMPNGRFAPREKLPAGVCVEVDEHGKKFRIHEHGASGPLWISEMDVVKLLQAKAAIGAGICTLLDVLGIKARDIKRLYLAGGFGMHLSLEHAIGCGLLPGFAPEQIEVVGNTSLGGAYLAINDKSLLDEMEAARKRFEAVELNLHPNFEDAYIDNLSLE</sequence>
<dbReference type="InterPro" id="IPR043129">
    <property type="entry name" value="ATPase_NBD"/>
</dbReference>
<evidence type="ECO:0000313" key="4">
    <source>
        <dbReference type="Proteomes" id="UP000244896"/>
    </source>
</evidence>
<feature type="domain" description="RACo C-terminal" evidence="1">
    <location>
        <begin position="293"/>
        <end position="548"/>
    </location>
</feature>
<dbReference type="Gene3D" id="3.30.420.480">
    <property type="entry name" value="Domain of unknown function (DUF4445)"/>
    <property type="match status" value="1"/>
</dbReference>
<accession>A0A2U8E1D6</accession>
<dbReference type="InterPro" id="IPR052911">
    <property type="entry name" value="Corrinoid_activation_enz"/>
</dbReference>
<evidence type="ECO:0008006" key="5">
    <source>
        <dbReference type="Google" id="ProtNLM"/>
    </source>
</evidence>
<dbReference type="Pfam" id="PF17651">
    <property type="entry name" value="Raco_middle"/>
    <property type="match status" value="1"/>
</dbReference>
<keyword evidence="4" id="KW-1185">Reference proteome</keyword>
<dbReference type="InterPro" id="IPR041414">
    <property type="entry name" value="Raco-like_middle"/>
</dbReference>
<name>A0A2U8E1D6_9BACT</name>
<dbReference type="KEGG" id="elut:CKA38_04725"/>
<evidence type="ECO:0000259" key="2">
    <source>
        <dbReference type="Pfam" id="PF17651"/>
    </source>
</evidence>
<evidence type="ECO:0000259" key="1">
    <source>
        <dbReference type="Pfam" id="PF14574"/>
    </source>
</evidence>
<dbReference type="Pfam" id="PF14574">
    <property type="entry name" value="RACo_C_ter"/>
    <property type="match status" value="1"/>
</dbReference>
<reference evidence="3 4" key="1">
    <citation type="journal article" date="2018" name="Syst. Appl. Microbiol.">
        <title>Ereboglobus luteus gen. nov. sp. nov. from cockroach guts, and new insights into the oxygen relationship of the genera Opitutus and Didymococcus (Verrucomicrobia: Opitutaceae).</title>
        <authorList>
            <person name="Tegtmeier D."/>
            <person name="Belitz A."/>
            <person name="Radek R."/>
            <person name="Heimerl T."/>
            <person name="Brune A."/>
        </authorList>
    </citation>
    <scope>NUCLEOTIDE SEQUENCE [LARGE SCALE GENOMIC DNA]</scope>
    <source>
        <strain evidence="3 4">Ho45</strain>
    </source>
</reference>
<protein>
    <recommendedName>
        <fullName evidence="5">2Fe-2S ferredoxin-type domain-containing protein</fullName>
    </recommendedName>
</protein>
<evidence type="ECO:0000313" key="3">
    <source>
        <dbReference type="EMBL" id="AWI08651.1"/>
    </source>
</evidence>
<dbReference type="PANTHER" id="PTHR42895:SF2">
    <property type="entry name" value="IRON-SULFUR CLUSTER PROTEIN"/>
    <property type="match status" value="1"/>
</dbReference>
<dbReference type="Proteomes" id="UP000244896">
    <property type="component" value="Chromosome"/>
</dbReference>
<dbReference type="RefSeq" id="WP_108824459.1">
    <property type="nucleotide sequence ID" value="NZ_CP023004.1"/>
</dbReference>
<dbReference type="SUPFAM" id="SSF53067">
    <property type="entry name" value="Actin-like ATPase domain"/>
    <property type="match status" value="1"/>
</dbReference>
<organism evidence="3 4">
    <name type="scientific">Ereboglobus luteus</name>
    <dbReference type="NCBI Taxonomy" id="1796921"/>
    <lineage>
        <taxon>Bacteria</taxon>
        <taxon>Pseudomonadati</taxon>
        <taxon>Verrucomicrobiota</taxon>
        <taxon>Opitutia</taxon>
        <taxon>Opitutales</taxon>
        <taxon>Opitutaceae</taxon>
        <taxon>Ereboglobus</taxon>
    </lineage>
</organism>
<dbReference type="EMBL" id="CP023004">
    <property type="protein sequence ID" value="AWI08651.1"/>
    <property type="molecule type" value="Genomic_DNA"/>
</dbReference>
<dbReference type="OrthoDB" id="9810588at2"/>
<gene>
    <name evidence="3" type="ORF">CKA38_04725</name>
</gene>
<dbReference type="AlphaFoldDB" id="A0A2U8E1D6"/>
<dbReference type="PANTHER" id="PTHR42895">
    <property type="entry name" value="IRON-SULFUR CLUSTER-BINDING PROTEIN-RELATED"/>
    <property type="match status" value="1"/>
</dbReference>
<dbReference type="InterPro" id="IPR042259">
    <property type="entry name" value="Raco-like_middle_sf"/>
</dbReference>
<dbReference type="InterPro" id="IPR027980">
    <property type="entry name" value="RACo_C"/>
</dbReference>
<feature type="domain" description="RACo-like middle region" evidence="2">
    <location>
        <begin position="126"/>
        <end position="286"/>
    </location>
</feature>